<dbReference type="InterPro" id="IPR003673">
    <property type="entry name" value="CoA-Trfase_fam_III"/>
</dbReference>
<evidence type="ECO:0000256" key="1">
    <source>
        <dbReference type="ARBA" id="ARBA00022679"/>
    </source>
</evidence>
<dbReference type="RefSeq" id="WP_143028589.1">
    <property type="nucleotide sequence ID" value="NZ_FMZV01000013.1"/>
</dbReference>
<dbReference type="SUPFAM" id="SSF89796">
    <property type="entry name" value="CoA-transferase family III (CaiB/BaiF)"/>
    <property type="match status" value="1"/>
</dbReference>
<dbReference type="InterPro" id="IPR044855">
    <property type="entry name" value="CoA-Trfase_III_dom3_sf"/>
</dbReference>
<keyword evidence="3" id="KW-1185">Reference proteome</keyword>
<dbReference type="Pfam" id="PF02515">
    <property type="entry name" value="CoA_transf_3"/>
    <property type="match status" value="1"/>
</dbReference>
<accession>A0A1G6ZUG5</accession>
<gene>
    <name evidence="2" type="ORF">SAMN04488239_113103</name>
</gene>
<dbReference type="PANTHER" id="PTHR48207">
    <property type="entry name" value="SUCCINATE--HYDROXYMETHYLGLUTARATE COA-TRANSFERASE"/>
    <property type="match status" value="1"/>
</dbReference>
<evidence type="ECO:0000313" key="2">
    <source>
        <dbReference type="EMBL" id="SDE06181.1"/>
    </source>
</evidence>
<dbReference type="Proteomes" id="UP000199628">
    <property type="component" value="Unassembled WGS sequence"/>
</dbReference>
<dbReference type="Gene3D" id="3.30.1540.10">
    <property type="entry name" value="formyl-coa transferase, domain 3"/>
    <property type="match status" value="1"/>
</dbReference>
<organism evidence="2 3">
    <name type="scientific">Ruegeria marina</name>
    <dbReference type="NCBI Taxonomy" id="639004"/>
    <lineage>
        <taxon>Bacteria</taxon>
        <taxon>Pseudomonadati</taxon>
        <taxon>Pseudomonadota</taxon>
        <taxon>Alphaproteobacteria</taxon>
        <taxon>Rhodobacterales</taxon>
        <taxon>Roseobacteraceae</taxon>
        <taxon>Ruegeria</taxon>
    </lineage>
</organism>
<dbReference type="PANTHER" id="PTHR48207:SF3">
    <property type="entry name" value="SUCCINATE--HYDROXYMETHYLGLUTARATE COA-TRANSFERASE"/>
    <property type="match status" value="1"/>
</dbReference>
<proteinExistence type="predicted"/>
<evidence type="ECO:0000313" key="3">
    <source>
        <dbReference type="Proteomes" id="UP000199628"/>
    </source>
</evidence>
<dbReference type="InterPro" id="IPR050483">
    <property type="entry name" value="CoA-transferase_III_domain"/>
</dbReference>
<sequence>MRPFENIRVLDLTHVFAGPFCTYQLAVLGAEVIKIEPVDRPDMTRAEGSDPDLNAVGMGLTFQAQGSGKRTLALDLKSEAGRAIFDRLVATADVVVQNYTAKAVAALGLGYDRLAVLKPDLVYCAISGFGATGPKAAHPAYDVVIQAFTGVMAANGEADSPPVRIGPAVIDYGTGAQAALAISAALFARAQTGLGRRIDVAMADCALMLMNSSTFATLNSGAAPRPHGNRDPKLAGYSAYETAEGTLMIGAYTNIQMANLMRAIGQPEMAAEIETTRRDGIGARRDCDAALLEQVLKTRSAVEWEEILNACHVPAARIRDLKQALDEPQFAARGVVQERGGQPFTVAGFLYDHGGPELTALPRRHGEDSRTVLAELGICAAEFDDLAAKGVVFSPCR</sequence>
<name>A0A1G6ZUG5_9RHOB</name>
<dbReference type="AlphaFoldDB" id="A0A1G6ZUG5"/>
<keyword evidence="1 2" id="KW-0808">Transferase</keyword>
<dbReference type="GO" id="GO:0008410">
    <property type="term" value="F:CoA-transferase activity"/>
    <property type="evidence" value="ECO:0007669"/>
    <property type="project" value="TreeGrafter"/>
</dbReference>
<reference evidence="3" key="1">
    <citation type="submission" date="2016-10" db="EMBL/GenBank/DDBJ databases">
        <authorList>
            <person name="Varghese N."/>
            <person name="Submissions S."/>
        </authorList>
    </citation>
    <scope>NUCLEOTIDE SEQUENCE [LARGE SCALE GENOMIC DNA]</scope>
    <source>
        <strain evidence="3">CGMCC 1.9108</strain>
    </source>
</reference>
<dbReference type="EMBL" id="FMZV01000013">
    <property type="protein sequence ID" value="SDE06181.1"/>
    <property type="molecule type" value="Genomic_DNA"/>
</dbReference>
<protein>
    <submittedName>
        <fullName evidence="2">Crotonobetainyl-CoA:carnitine CoA-transferase CaiB</fullName>
    </submittedName>
</protein>
<dbReference type="STRING" id="639004.SAMN04488239_113103"/>
<dbReference type="OrthoDB" id="7208981at2"/>
<dbReference type="Gene3D" id="3.40.50.10540">
    <property type="entry name" value="Crotonobetainyl-coa:carnitine coa-transferase, domain 1"/>
    <property type="match status" value="1"/>
</dbReference>
<dbReference type="InterPro" id="IPR023606">
    <property type="entry name" value="CoA-Trfase_III_dom_1_sf"/>
</dbReference>